<protein>
    <submittedName>
        <fullName evidence="1">Uncharacterized protein</fullName>
    </submittedName>
</protein>
<feature type="non-terminal residue" evidence="1">
    <location>
        <position position="1"/>
    </location>
</feature>
<gene>
    <name evidence="1" type="ORF">S01H4_24459</name>
</gene>
<accession>X1ASB9</accession>
<name>X1ASB9_9ZZZZ</name>
<organism evidence="1">
    <name type="scientific">marine sediment metagenome</name>
    <dbReference type="NCBI Taxonomy" id="412755"/>
    <lineage>
        <taxon>unclassified sequences</taxon>
        <taxon>metagenomes</taxon>
        <taxon>ecological metagenomes</taxon>
    </lineage>
</organism>
<dbReference type="AlphaFoldDB" id="X1ASB9"/>
<evidence type="ECO:0000313" key="1">
    <source>
        <dbReference type="EMBL" id="GAG85749.1"/>
    </source>
</evidence>
<sequence length="65" mass="7528">IPDDQADKVREALRKKSTWPEDRVQDALDDMARDIALIEPDPQDWTGWVNYLLESLQTEAQKCSL</sequence>
<comment type="caution">
    <text evidence="1">The sequence shown here is derived from an EMBL/GenBank/DDBJ whole genome shotgun (WGS) entry which is preliminary data.</text>
</comment>
<dbReference type="EMBL" id="BART01011487">
    <property type="protein sequence ID" value="GAG85749.1"/>
    <property type="molecule type" value="Genomic_DNA"/>
</dbReference>
<proteinExistence type="predicted"/>
<reference evidence="1" key="1">
    <citation type="journal article" date="2014" name="Front. Microbiol.">
        <title>High frequency of phylogenetically diverse reductive dehalogenase-homologous genes in deep subseafloor sedimentary metagenomes.</title>
        <authorList>
            <person name="Kawai M."/>
            <person name="Futagami T."/>
            <person name="Toyoda A."/>
            <person name="Takaki Y."/>
            <person name="Nishi S."/>
            <person name="Hori S."/>
            <person name="Arai W."/>
            <person name="Tsubouchi T."/>
            <person name="Morono Y."/>
            <person name="Uchiyama I."/>
            <person name="Ito T."/>
            <person name="Fujiyama A."/>
            <person name="Inagaki F."/>
            <person name="Takami H."/>
        </authorList>
    </citation>
    <scope>NUCLEOTIDE SEQUENCE</scope>
    <source>
        <strain evidence="1">Expedition CK06-06</strain>
    </source>
</reference>